<evidence type="ECO:0000313" key="2">
    <source>
        <dbReference type="EMBL" id="KXH40634.1"/>
    </source>
</evidence>
<proteinExistence type="predicted"/>
<dbReference type="Proteomes" id="UP000070328">
    <property type="component" value="Unassembled WGS sequence"/>
</dbReference>
<name>A0A135SXL8_9PEZI</name>
<reference evidence="2 3" key="1">
    <citation type="submission" date="2014-02" db="EMBL/GenBank/DDBJ databases">
        <title>The genome sequence of Colletotrichum simmondsii CBS122122.</title>
        <authorList>
            <person name="Baroncelli R."/>
            <person name="Thon M.R."/>
        </authorList>
    </citation>
    <scope>NUCLEOTIDE SEQUENCE [LARGE SCALE GENOMIC DNA]</scope>
    <source>
        <strain evidence="2 3">CBS122122</strain>
    </source>
</reference>
<accession>A0A135SXL8</accession>
<evidence type="ECO:0000256" key="1">
    <source>
        <dbReference type="SAM" id="MobiDB-lite"/>
    </source>
</evidence>
<dbReference type="AlphaFoldDB" id="A0A135SXL8"/>
<feature type="compositionally biased region" description="Basic and acidic residues" evidence="1">
    <location>
        <begin position="182"/>
        <end position="192"/>
    </location>
</feature>
<dbReference type="OrthoDB" id="10538622at2759"/>
<protein>
    <submittedName>
        <fullName evidence="2">Uncharacterized protein</fullName>
    </submittedName>
</protein>
<organism evidence="2 3">
    <name type="scientific">Colletotrichum simmondsii</name>
    <dbReference type="NCBI Taxonomy" id="703756"/>
    <lineage>
        <taxon>Eukaryota</taxon>
        <taxon>Fungi</taxon>
        <taxon>Dikarya</taxon>
        <taxon>Ascomycota</taxon>
        <taxon>Pezizomycotina</taxon>
        <taxon>Sordariomycetes</taxon>
        <taxon>Hypocreomycetidae</taxon>
        <taxon>Glomerellales</taxon>
        <taxon>Glomerellaceae</taxon>
        <taxon>Colletotrichum</taxon>
        <taxon>Colletotrichum acutatum species complex</taxon>
    </lineage>
</organism>
<feature type="region of interest" description="Disordered" evidence="1">
    <location>
        <begin position="177"/>
        <end position="208"/>
    </location>
</feature>
<feature type="region of interest" description="Disordered" evidence="1">
    <location>
        <begin position="221"/>
        <end position="282"/>
    </location>
</feature>
<comment type="caution">
    <text evidence="2">The sequence shown here is derived from an EMBL/GenBank/DDBJ whole genome shotgun (WGS) entry which is preliminary data.</text>
</comment>
<feature type="compositionally biased region" description="Polar residues" evidence="1">
    <location>
        <begin position="259"/>
        <end position="271"/>
    </location>
</feature>
<evidence type="ECO:0000313" key="3">
    <source>
        <dbReference type="Proteomes" id="UP000070328"/>
    </source>
</evidence>
<dbReference type="EMBL" id="JFBX01000363">
    <property type="protein sequence ID" value="KXH40634.1"/>
    <property type="molecule type" value="Genomic_DNA"/>
</dbReference>
<gene>
    <name evidence="2" type="ORF">CSIM01_06895</name>
</gene>
<keyword evidence="3" id="KW-1185">Reference proteome</keyword>
<sequence>MVQQVIYVTYGQRISVSILLRAALYCKIIIIQARDGIETLIALIRQNSWSSDHPFHLENTPEFDLGSPAYLDTLLLCEVLSKKNLNPVPRNRIPHPLYNMPEAPPVTHPANPLHPEYINKVYNLVLVHVIPECIQVKHMTPPSLAGHRHGHELELLLPGMVRPLQAQPAIVRRHHAAPLARPRPDIPHRQRDAVPSSGRHQARARSRVVPRVHRVGCFRIERRPVPSHGEVDVQSPNGDNPAPGMAPSAPPPPPPAISATGTGYRNTTSGSPAYRNPPPLLDHPAGNGTVLRCLRSRYAIPSFGNGVYVARGFIPVTGCTISRRRTIALGCHSIATSRKLTGIPNTKPPANDRDSTVVMPRSALVVSDMSVTRRALNSIAIRAYSSMSGHTGCRYPVAAGNVLDAHGPPPPPCLPSPPPLRILLNLPPPPAAPGGPCHKSQWHSHVTVSSKTYTFRREYMPSCTVHARPAHRDESTKSSCFLAAAPRGGGVLRNNPVNPDSASPAAATMVM</sequence>
<feature type="region of interest" description="Disordered" evidence="1">
    <location>
        <begin position="492"/>
        <end position="511"/>
    </location>
</feature>